<protein>
    <submittedName>
        <fullName evidence="7">RHS repeat-associated core domain-containing protein</fullName>
    </submittedName>
</protein>
<accession>A0A1I8F369</accession>
<keyword evidence="1" id="KW-0245">EGF-like domain</keyword>
<feature type="domain" description="Teneurin-like YD-shell" evidence="5">
    <location>
        <begin position="353"/>
        <end position="554"/>
    </location>
</feature>
<dbReference type="WBParaSite" id="maker-unitig_13699-snap-gene-0.1-mRNA-1">
    <property type="protein sequence ID" value="maker-unitig_13699-snap-gene-0.1-mRNA-1"/>
    <property type="gene ID" value="maker-unitig_13699-snap-gene-0.1"/>
</dbReference>
<dbReference type="PANTHER" id="PTHR11219:SF69">
    <property type="entry name" value="TENEURIN-A"/>
    <property type="match status" value="1"/>
</dbReference>
<proteinExistence type="predicted"/>
<dbReference type="GO" id="GO:0008045">
    <property type="term" value="P:motor neuron axon guidance"/>
    <property type="evidence" value="ECO:0007669"/>
    <property type="project" value="TreeGrafter"/>
</dbReference>
<evidence type="ECO:0000259" key="5">
    <source>
        <dbReference type="Pfam" id="PF25023"/>
    </source>
</evidence>
<keyword evidence="2" id="KW-0677">Repeat</keyword>
<dbReference type="AlphaFoldDB" id="A0A1I8F369"/>
<evidence type="ECO:0000256" key="2">
    <source>
        <dbReference type="ARBA" id="ARBA00022737"/>
    </source>
</evidence>
<evidence type="ECO:0000256" key="4">
    <source>
        <dbReference type="SAM" id="MobiDB-lite"/>
    </source>
</evidence>
<name>A0A1I8F369_9PLAT</name>
<evidence type="ECO:0000313" key="6">
    <source>
        <dbReference type="Proteomes" id="UP000095280"/>
    </source>
</evidence>
<feature type="region of interest" description="Disordered" evidence="4">
    <location>
        <begin position="694"/>
        <end position="720"/>
    </location>
</feature>
<evidence type="ECO:0000256" key="1">
    <source>
        <dbReference type="ARBA" id="ARBA00022536"/>
    </source>
</evidence>
<dbReference type="Pfam" id="PF25023">
    <property type="entry name" value="TEN_YD-shell"/>
    <property type="match status" value="1"/>
</dbReference>
<reference evidence="7" key="1">
    <citation type="submission" date="2016-11" db="UniProtKB">
        <authorList>
            <consortium name="WormBaseParasite"/>
        </authorList>
    </citation>
    <scope>IDENTIFICATION</scope>
</reference>
<keyword evidence="3" id="KW-1015">Disulfide bond</keyword>
<dbReference type="InterPro" id="IPR056823">
    <property type="entry name" value="TEN-like_YD-shell"/>
</dbReference>
<keyword evidence="6" id="KW-1185">Reference proteome</keyword>
<evidence type="ECO:0000313" key="7">
    <source>
        <dbReference type="WBParaSite" id="maker-unitig_13699-snap-gene-0.1-mRNA-1"/>
    </source>
</evidence>
<organism evidence="6 7">
    <name type="scientific">Macrostomum lignano</name>
    <dbReference type="NCBI Taxonomy" id="282301"/>
    <lineage>
        <taxon>Eukaryota</taxon>
        <taxon>Metazoa</taxon>
        <taxon>Spiralia</taxon>
        <taxon>Lophotrochozoa</taxon>
        <taxon>Platyhelminthes</taxon>
        <taxon>Rhabditophora</taxon>
        <taxon>Macrostomorpha</taxon>
        <taxon>Macrostomida</taxon>
        <taxon>Macrostomidae</taxon>
        <taxon>Macrostomum</taxon>
    </lineage>
</organism>
<evidence type="ECO:0000256" key="3">
    <source>
        <dbReference type="ARBA" id="ARBA00023157"/>
    </source>
</evidence>
<sequence length="767" mass="83202">MGRQATHSIGEQHRERYLPVAIRLAGRLVSEIRQFSDSEAANELAVYRYSYSDNSTTLPNTVTDPLGNLHTFHLNANGQILVASPRRRASGSRCCRRASLAAPACTTGLGSSGRAALFDFDSAETLTTLCLPQPPAAPGELLLSWRAASPPRPQRARPDQGPSSATIRDTKLLYRAAVTDQLAETSVRQQFNYRGGCLASESVELPSPDSHLSIIGTSLDAELRLVSIETVVGGSGGSIAARTVVVNTTLDPDGRAMRRFHFDSMGRLVENTLHFASGPGSGFDARAFVLSLHSCSLGRPERLVYGLANEAQLTQAQRGQVTSRQRIIYRAATVESPPRSIESPPPAAAEWLNYTYDSRGACRRRRARLRRRRLPQLAPEPEAARAHGEHFRFNAKGQLLRADCVADGGTQVYSLHYLYDSRDRLVARLDLLDRSRDFQLMYADPASPWRVSHAFFPHGNRLATFVYENRTERAYIVCDHLGSPLALLDSRGIALNQLSYSHTGLLTVSKQTAQLPFATPRRHPRPDAQLVLLPPGQRVYDPLTGQWAAPDYSGLARRLHAGFGDSPLGLTNLDGLTFDHLAGEADAAYDSLAVSRPNFWLANFNVRPEASTATIVSAMDSTAGSSLTSPLAGLRDSPTSRLSMIEKIDSGSGGGLALNSTGRRSIRGAAAQRLRRKRKSRRRLVGIAASDSSLGAGVPRRSGAAGGEAARHGGGQRLRAGAVPGLEGDKQVVHLAWPERAGLMNTHLQAVFGSSVDLTRSRFELPR</sequence>
<dbReference type="Gene3D" id="2.180.10.10">
    <property type="entry name" value="RHS repeat-associated core"/>
    <property type="match status" value="1"/>
</dbReference>
<dbReference type="InterPro" id="IPR051216">
    <property type="entry name" value="Teneurin"/>
</dbReference>
<dbReference type="Proteomes" id="UP000095280">
    <property type="component" value="Unplaced"/>
</dbReference>
<dbReference type="PANTHER" id="PTHR11219">
    <property type="entry name" value="TENEURIN AND N-ACETYLGLUCOSAMINE-1-PHOSPHODIESTER ALPHA-N-ACETYLGLUCOSAMINIDASE"/>
    <property type="match status" value="1"/>
</dbReference>